<dbReference type="VEuPathDB" id="FungiDB:PYU1_G004687"/>
<dbReference type="Proteomes" id="UP000019132">
    <property type="component" value="Unassembled WGS sequence"/>
</dbReference>
<accession>K3WIA6</accession>
<proteinExistence type="predicted"/>
<organism evidence="1 2">
    <name type="scientific">Globisporangium ultimum (strain ATCC 200006 / CBS 805.95 / DAOM BR144)</name>
    <name type="common">Pythium ultimum</name>
    <dbReference type="NCBI Taxonomy" id="431595"/>
    <lineage>
        <taxon>Eukaryota</taxon>
        <taxon>Sar</taxon>
        <taxon>Stramenopiles</taxon>
        <taxon>Oomycota</taxon>
        <taxon>Peronosporomycetes</taxon>
        <taxon>Pythiales</taxon>
        <taxon>Pythiaceae</taxon>
        <taxon>Globisporangium</taxon>
    </lineage>
</organism>
<dbReference type="eggNOG" id="ENOG502S7I8">
    <property type="taxonomic scope" value="Eukaryota"/>
</dbReference>
<dbReference type="InParanoid" id="K3WIA6"/>
<dbReference type="HOGENOM" id="CLU_1484864_0_0_1"/>
<dbReference type="EnsemblProtists" id="PYU1_T004698">
    <property type="protein sequence ID" value="PYU1_T004698"/>
    <property type="gene ID" value="PYU1_G004687"/>
</dbReference>
<sequence length="182" mass="20409">MINSVYSRPAFVAQHFLSKAYANRLLDLAKTLYYNVNCGSLIDLVSGTGRSALVLDLLKLIAVLVNDMKWTKEAEDAKPEIYAIVHQLGELLLSILRASHPTISRLDSELLGIKNKVMEVFMCLPAYLLTAFIETEHHAKQHRSAEEERNDGNDLILPAPILGVLLQHLHTMLLATHVEKTR</sequence>
<evidence type="ECO:0000313" key="1">
    <source>
        <dbReference type="EnsemblProtists" id="PYU1_T004698"/>
    </source>
</evidence>
<name>K3WIA6_GLOUD</name>
<dbReference type="EMBL" id="GL376631">
    <property type="status" value="NOT_ANNOTATED_CDS"/>
    <property type="molecule type" value="Genomic_DNA"/>
</dbReference>
<dbReference type="STRING" id="431595.K3WIA6"/>
<reference evidence="2" key="2">
    <citation type="submission" date="2010-04" db="EMBL/GenBank/DDBJ databases">
        <authorList>
            <person name="Buell R."/>
            <person name="Hamilton J."/>
            <person name="Hostetler J."/>
        </authorList>
    </citation>
    <scope>NUCLEOTIDE SEQUENCE [LARGE SCALE GENOMIC DNA]</scope>
    <source>
        <strain evidence="2">DAOM:BR144</strain>
    </source>
</reference>
<evidence type="ECO:0000313" key="2">
    <source>
        <dbReference type="Proteomes" id="UP000019132"/>
    </source>
</evidence>
<keyword evidence="2" id="KW-1185">Reference proteome</keyword>
<reference evidence="1" key="3">
    <citation type="submission" date="2015-02" db="UniProtKB">
        <authorList>
            <consortium name="EnsemblProtists"/>
        </authorList>
    </citation>
    <scope>IDENTIFICATION</scope>
    <source>
        <strain evidence="1">DAOM BR144</strain>
    </source>
</reference>
<protein>
    <submittedName>
        <fullName evidence="1">Uncharacterized protein</fullName>
    </submittedName>
</protein>
<reference evidence="2" key="1">
    <citation type="journal article" date="2010" name="Genome Biol.">
        <title>Genome sequence of the necrotrophic plant pathogen Pythium ultimum reveals original pathogenicity mechanisms and effector repertoire.</title>
        <authorList>
            <person name="Levesque C.A."/>
            <person name="Brouwer H."/>
            <person name="Cano L."/>
            <person name="Hamilton J.P."/>
            <person name="Holt C."/>
            <person name="Huitema E."/>
            <person name="Raffaele S."/>
            <person name="Robideau G.P."/>
            <person name="Thines M."/>
            <person name="Win J."/>
            <person name="Zerillo M.M."/>
            <person name="Beakes G.W."/>
            <person name="Boore J.L."/>
            <person name="Busam D."/>
            <person name="Dumas B."/>
            <person name="Ferriera S."/>
            <person name="Fuerstenberg S.I."/>
            <person name="Gachon C.M."/>
            <person name="Gaulin E."/>
            <person name="Govers F."/>
            <person name="Grenville-Briggs L."/>
            <person name="Horner N."/>
            <person name="Hostetler J."/>
            <person name="Jiang R.H."/>
            <person name="Johnson J."/>
            <person name="Krajaejun T."/>
            <person name="Lin H."/>
            <person name="Meijer H.J."/>
            <person name="Moore B."/>
            <person name="Morris P."/>
            <person name="Phuntmart V."/>
            <person name="Puiu D."/>
            <person name="Shetty J."/>
            <person name="Stajich J.E."/>
            <person name="Tripathy S."/>
            <person name="Wawra S."/>
            <person name="van West P."/>
            <person name="Whitty B.R."/>
            <person name="Coutinho P.M."/>
            <person name="Henrissat B."/>
            <person name="Martin F."/>
            <person name="Thomas P.D."/>
            <person name="Tyler B.M."/>
            <person name="De Vries R.P."/>
            <person name="Kamoun S."/>
            <person name="Yandell M."/>
            <person name="Tisserat N."/>
            <person name="Buell C.R."/>
        </authorList>
    </citation>
    <scope>NUCLEOTIDE SEQUENCE</scope>
    <source>
        <strain evidence="2">DAOM:BR144</strain>
    </source>
</reference>
<dbReference type="AlphaFoldDB" id="K3WIA6"/>